<dbReference type="SUPFAM" id="SSF48350">
    <property type="entry name" value="GTPase activation domain, GAP"/>
    <property type="match status" value="1"/>
</dbReference>
<dbReference type="KEGG" id="tva:4767657"/>
<reference evidence="2" key="1">
    <citation type="submission" date="2006-10" db="EMBL/GenBank/DDBJ databases">
        <authorList>
            <person name="Amadeo P."/>
            <person name="Zhao Q."/>
            <person name="Wortman J."/>
            <person name="Fraser-Liggett C."/>
            <person name="Carlton J."/>
        </authorList>
    </citation>
    <scope>NUCLEOTIDE SEQUENCE</scope>
    <source>
        <strain evidence="2">G3</strain>
    </source>
</reference>
<sequence>MYIARKFRKLDEPDYEEMNSIWAETMKVQEPLVVFPDFFDTIIESFKEDSEIFIYTCEHFNKSENIVPAEFNELPTLTKIATFVSCFKNIFTLDELHTFLLDLNISLERIKQRFTHKQYIQYITIIHIYSRILQSIGEYEVTKYSFPLSKMFTQALIPQDSKIFTSFTVNFETIYISPCFIIDKEKNKTPAFIKLLSDGTFRIFDVVEANVINILNPSKYTVIQDDCILEIFLGGITPEFSIEFPNKRAAEIVLGIYISDTPIGFNHVTTFLSSISSLNNIEKFFKNVQYVLPPEVNSNLDQIISSNGCQLLFYAMLLPPEETKISDKNALFFVSLIGNKIYPFYRCIIENNLEELQSNNIILRQNSLLTTVTSCLLKEIGKTFLANIVLKLNAIVNNTSANFQSNDMDMEQAISFAQNVFHPTFNAIVNSVSYLPNPIKSILRCFFIRALNHCVNEVGPIIVIPNLFLLRFVFPEFTAQNKENMKFISKISQSIMNVFYFHGWEADRSPPELVKLNEKYVYPLFASIPKFIQDLITVSDNDLLGPIPCPGDIKINLIDYFSPAAERFTSLNLESANSYVQDSFDLVSITQMIEESTFDIHESCEGVVFE</sequence>
<dbReference type="Gene3D" id="1.10.506.10">
    <property type="entry name" value="GTPase Activation - p120gap, domain 1"/>
    <property type="match status" value="1"/>
</dbReference>
<dbReference type="EMBL" id="DS113351">
    <property type="protein sequence ID" value="EAY09734.1"/>
    <property type="molecule type" value="Genomic_DNA"/>
</dbReference>
<dbReference type="InterPro" id="IPR008936">
    <property type="entry name" value="Rho_GTPase_activation_prot"/>
</dbReference>
<dbReference type="AlphaFoldDB" id="A2EC57"/>
<dbReference type="InParanoid" id="A2EC57"/>
<dbReference type="InterPro" id="IPR001936">
    <property type="entry name" value="RasGAP_dom"/>
</dbReference>
<dbReference type="GO" id="GO:1902531">
    <property type="term" value="P:regulation of intracellular signal transduction"/>
    <property type="evidence" value="ECO:0000318"/>
    <property type="project" value="GO_Central"/>
</dbReference>
<dbReference type="Proteomes" id="UP000001542">
    <property type="component" value="Unassembled WGS sequence"/>
</dbReference>
<proteinExistence type="predicted"/>
<evidence type="ECO:0000313" key="2">
    <source>
        <dbReference type="EMBL" id="EAY09734.1"/>
    </source>
</evidence>
<dbReference type="OrthoDB" id="10488810at2759"/>
<evidence type="ECO:0000259" key="1">
    <source>
        <dbReference type="PROSITE" id="PS50018"/>
    </source>
</evidence>
<dbReference type="GO" id="GO:0005096">
    <property type="term" value="F:GTPase activator activity"/>
    <property type="evidence" value="ECO:0000318"/>
    <property type="project" value="GO_Central"/>
</dbReference>
<protein>
    <recommendedName>
        <fullName evidence="1">Ras-GAP domain-containing protein</fullName>
    </recommendedName>
</protein>
<organism evidence="2 3">
    <name type="scientific">Trichomonas vaginalis (strain ATCC PRA-98 / G3)</name>
    <dbReference type="NCBI Taxonomy" id="412133"/>
    <lineage>
        <taxon>Eukaryota</taxon>
        <taxon>Metamonada</taxon>
        <taxon>Parabasalia</taxon>
        <taxon>Trichomonadida</taxon>
        <taxon>Trichomonadidae</taxon>
        <taxon>Trichomonas</taxon>
    </lineage>
</organism>
<dbReference type="VEuPathDB" id="TrichDB:TVAG_413840"/>
<accession>A2EC57</accession>
<feature type="domain" description="Ras-GAP" evidence="1">
    <location>
        <begin position="339"/>
        <end position="485"/>
    </location>
</feature>
<dbReference type="VEuPathDB" id="TrichDB:TVAGG3_0205150"/>
<keyword evidence="3" id="KW-1185">Reference proteome</keyword>
<evidence type="ECO:0000313" key="3">
    <source>
        <dbReference type="Proteomes" id="UP000001542"/>
    </source>
</evidence>
<dbReference type="PROSITE" id="PS50018">
    <property type="entry name" value="RAS_GTPASE_ACTIV_2"/>
    <property type="match status" value="1"/>
</dbReference>
<reference evidence="2" key="2">
    <citation type="journal article" date="2007" name="Science">
        <title>Draft genome sequence of the sexually transmitted pathogen Trichomonas vaginalis.</title>
        <authorList>
            <person name="Carlton J.M."/>
            <person name="Hirt R.P."/>
            <person name="Silva J.C."/>
            <person name="Delcher A.L."/>
            <person name="Schatz M."/>
            <person name="Zhao Q."/>
            <person name="Wortman J.R."/>
            <person name="Bidwell S.L."/>
            <person name="Alsmark U.C.M."/>
            <person name="Besteiro S."/>
            <person name="Sicheritz-Ponten T."/>
            <person name="Noel C.J."/>
            <person name="Dacks J.B."/>
            <person name="Foster P.G."/>
            <person name="Simillion C."/>
            <person name="Van de Peer Y."/>
            <person name="Miranda-Saavedra D."/>
            <person name="Barton G.J."/>
            <person name="Westrop G.D."/>
            <person name="Mueller S."/>
            <person name="Dessi D."/>
            <person name="Fiori P.L."/>
            <person name="Ren Q."/>
            <person name="Paulsen I."/>
            <person name="Zhang H."/>
            <person name="Bastida-Corcuera F.D."/>
            <person name="Simoes-Barbosa A."/>
            <person name="Brown M.T."/>
            <person name="Hayes R.D."/>
            <person name="Mukherjee M."/>
            <person name="Okumura C.Y."/>
            <person name="Schneider R."/>
            <person name="Smith A.J."/>
            <person name="Vanacova S."/>
            <person name="Villalvazo M."/>
            <person name="Haas B.J."/>
            <person name="Pertea M."/>
            <person name="Feldblyum T.V."/>
            <person name="Utterback T.R."/>
            <person name="Shu C.L."/>
            <person name="Osoegawa K."/>
            <person name="de Jong P.J."/>
            <person name="Hrdy I."/>
            <person name="Horvathova L."/>
            <person name="Zubacova Z."/>
            <person name="Dolezal P."/>
            <person name="Malik S.B."/>
            <person name="Logsdon J.M. Jr."/>
            <person name="Henze K."/>
            <person name="Gupta A."/>
            <person name="Wang C.C."/>
            <person name="Dunne R.L."/>
            <person name="Upcroft J.A."/>
            <person name="Upcroft P."/>
            <person name="White O."/>
            <person name="Salzberg S.L."/>
            <person name="Tang P."/>
            <person name="Chiu C.-H."/>
            <person name="Lee Y.-S."/>
            <person name="Embley T.M."/>
            <person name="Coombs G.H."/>
            <person name="Mottram J.C."/>
            <person name="Tachezy J."/>
            <person name="Fraser-Liggett C.M."/>
            <person name="Johnson P.J."/>
        </authorList>
    </citation>
    <scope>NUCLEOTIDE SEQUENCE [LARGE SCALE GENOMIC DNA]</scope>
    <source>
        <strain evidence="2">G3</strain>
    </source>
</reference>
<gene>
    <name evidence="2" type="ORF">TVAG_413840</name>
</gene>
<dbReference type="RefSeq" id="XP_001321957.1">
    <property type="nucleotide sequence ID" value="XM_001321922.1"/>
</dbReference>
<name>A2EC57_TRIV3</name>